<feature type="transmembrane region" description="Helical" evidence="1">
    <location>
        <begin position="174"/>
        <end position="195"/>
    </location>
</feature>
<dbReference type="EMBL" id="ADCP02000002">
    <property type="protein sequence ID" value="EFV45880.1"/>
    <property type="molecule type" value="Genomic_DNA"/>
</dbReference>
<reference evidence="2 3" key="2">
    <citation type="submission" date="2013-04" db="EMBL/GenBank/DDBJ databases">
        <title>The Genome Sequence of Bilophila wadsworthia 3_1_6.</title>
        <authorList>
            <consortium name="The Broad Institute Genomics Platform"/>
            <person name="Earl A."/>
            <person name="Ward D."/>
            <person name="Feldgarden M."/>
            <person name="Gevers D."/>
            <person name="Sibley C."/>
            <person name="Strauss J."/>
            <person name="Allen-Vercoe E."/>
            <person name="Walker B."/>
            <person name="Young S."/>
            <person name="Zeng Q."/>
            <person name="Gargeya S."/>
            <person name="Fitzgerald M."/>
            <person name="Haas B."/>
            <person name="Abouelleil A."/>
            <person name="Allen A.W."/>
            <person name="Alvarado L."/>
            <person name="Arachchi H.M."/>
            <person name="Berlin A.M."/>
            <person name="Chapman S.B."/>
            <person name="Gainer-Dewar J."/>
            <person name="Goldberg J."/>
            <person name="Griggs A."/>
            <person name="Gujja S."/>
            <person name="Hansen M."/>
            <person name="Howarth C."/>
            <person name="Imamovic A."/>
            <person name="Ireland A."/>
            <person name="Larimer J."/>
            <person name="McCowan C."/>
            <person name="Murphy C."/>
            <person name="Pearson M."/>
            <person name="Poon T.W."/>
            <person name="Priest M."/>
            <person name="Roberts A."/>
            <person name="Saif S."/>
            <person name="Shea T."/>
            <person name="Sisk P."/>
            <person name="Sykes S."/>
            <person name="Wortman J."/>
            <person name="Nusbaum C."/>
            <person name="Birren B."/>
        </authorList>
    </citation>
    <scope>NUCLEOTIDE SEQUENCE [LARGE SCALE GENOMIC DNA]</scope>
    <source>
        <strain evidence="2 3">3_1_6</strain>
    </source>
</reference>
<evidence type="ECO:0000313" key="3">
    <source>
        <dbReference type="Proteomes" id="UP000006034"/>
    </source>
</evidence>
<keyword evidence="1" id="KW-0812">Transmembrane</keyword>
<dbReference type="STRING" id="563192.HMPREF0179_00287"/>
<dbReference type="GeneID" id="78086929"/>
<dbReference type="HOGENOM" id="CLU_064255_0_0_7"/>
<evidence type="ECO:0000256" key="1">
    <source>
        <dbReference type="SAM" id="Phobius"/>
    </source>
</evidence>
<organism evidence="2 3">
    <name type="scientific">Bilophila wadsworthia (strain 3_1_6)</name>
    <dbReference type="NCBI Taxonomy" id="563192"/>
    <lineage>
        <taxon>Bacteria</taxon>
        <taxon>Pseudomonadati</taxon>
        <taxon>Thermodesulfobacteriota</taxon>
        <taxon>Desulfovibrionia</taxon>
        <taxon>Desulfovibrionales</taxon>
        <taxon>Desulfovibrionaceae</taxon>
        <taxon>Bilophila</taxon>
    </lineage>
</organism>
<reference evidence="2 3" key="1">
    <citation type="submission" date="2010-10" db="EMBL/GenBank/DDBJ databases">
        <authorList>
            <consortium name="The Broad Institute Genome Sequencing Platform"/>
            <person name="Ward D."/>
            <person name="Earl A."/>
            <person name="Feldgarden M."/>
            <person name="Young S.K."/>
            <person name="Gargeya S."/>
            <person name="Zeng Q."/>
            <person name="Alvarado L."/>
            <person name="Berlin A."/>
            <person name="Bochicchio J."/>
            <person name="Chapman S.B."/>
            <person name="Chen Z."/>
            <person name="Freedman E."/>
            <person name="Gellesch M."/>
            <person name="Goldberg J."/>
            <person name="Griggs A."/>
            <person name="Gujja S."/>
            <person name="Heilman E."/>
            <person name="Heiman D."/>
            <person name="Howarth C."/>
            <person name="Mehta T."/>
            <person name="Neiman D."/>
            <person name="Pearson M."/>
            <person name="Roberts A."/>
            <person name="Saif S."/>
            <person name="Shea T."/>
            <person name="Shenoy N."/>
            <person name="Sisk P."/>
            <person name="Stolte C."/>
            <person name="Sykes S."/>
            <person name="White J."/>
            <person name="Yandava C."/>
            <person name="Allen-Vercoe E."/>
            <person name="Sibley C."/>
            <person name="Ambrose C.E."/>
            <person name="Strauss J."/>
            <person name="Daigneault M."/>
            <person name="Haas B."/>
            <person name="Nusbaum C."/>
            <person name="Birren B."/>
        </authorList>
    </citation>
    <scope>NUCLEOTIDE SEQUENCE [LARGE SCALE GENOMIC DNA]</scope>
    <source>
        <strain evidence="2 3">3_1_6</strain>
    </source>
</reference>
<proteinExistence type="predicted"/>
<dbReference type="AlphaFoldDB" id="E5Y277"/>
<keyword evidence="3" id="KW-1185">Reference proteome</keyword>
<protein>
    <submittedName>
        <fullName evidence="2">Uncharacterized protein</fullName>
    </submittedName>
</protein>
<keyword evidence="1" id="KW-1133">Transmembrane helix</keyword>
<sequence>MIEKCEPITHLFDAVHQLWDHRRTQRAFATLIFFIYLAGLLGIEANRQGLLPPWLEHITPMSHFQAIHLAFTLILGMEVMELILTISGSLSKSLGKQFEVMALILLRDAFKELSKLPEPVSLTSGIEPVVHIASAGLGALIIFICLGFYYQLRTHQNYITNPEEQMRYVMSKKLISLVLFLLFVGIAVRDLILFVQTGNDADFFETIYTILIFADIALVLISQRFMPDFHAVFRNSGFVIGTLIMRLSLSAPWPWNIASSIFAAVFVLALTWATTYFGPSRLRKPLPR</sequence>
<feature type="transmembrane region" description="Helical" evidence="1">
    <location>
        <begin position="129"/>
        <end position="150"/>
    </location>
</feature>
<feature type="transmembrane region" description="Helical" evidence="1">
    <location>
        <begin position="207"/>
        <end position="225"/>
    </location>
</feature>
<comment type="caution">
    <text evidence="2">The sequence shown here is derived from an EMBL/GenBank/DDBJ whole genome shotgun (WGS) entry which is preliminary data.</text>
</comment>
<keyword evidence="1" id="KW-0472">Membrane</keyword>
<dbReference type="eggNOG" id="ENOG502ZBRA">
    <property type="taxonomic scope" value="Bacteria"/>
</dbReference>
<gene>
    <name evidence="2" type="ORF">HMPREF0179_00287</name>
</gene>
<dbReference type="OrthoDB" id="820796at2"/>
<dbReference type="RefSeq" id="WP_005024416.1">
    <property type="nucleotide sequence ID" value="NZ_KE150239.1"/>
</dbReference>
<evidence type="ECO:0000313" key="2">
    <source>
        <dbReference type="EMBL" id="EFV45880.1"/>
    </source>
</evidence>
<feature type="transmembrane region" description="Helical" evidence="1">
    <location>
        <begin position="255"/>
        <end position="278"/>
    </location>
</feature>
<name>E5Y277_BILW3</name>
<feature type="transmembrane region" description="Helical" evidence="1">
    <location>
        <begin position="232"/>
        <end position="249"/>
    </location>
</feature>
<accession>E5Y277</accession>
<dbReference type="Proteomes" id="UP000006034">
    <property type="component" value="Unassembled WGS sequence"/>
</dbReference>
<feature type="transmembrane region" description="Helical" evidence="1">
    <location>
        <begin position="27"/>
        <end position="45"/>
    </location>
</feature>